<dbReference type="AlphaFoldDB" id="A0AAN9L349"/>
<dbReference type="GO" id="GO:0060320">
    <property type="term" value="P:rejection of self pollen"/>
    <property type="evidence" value="ECO:0007669"/>
    <property type="project" value="UniProtKB-KW"/>
</dbReference>
<keyword evidence="3" id="KW-0713">Self-incompatibility</keyword>
<evidence type="ECO:0000256" key="3">
    <source>
        <dbReference type="ARBA" id="ARBA00022471"/>
    </source>
</evidence>
<evidence type="ECO:0000256" key="4">
    <source>
        <dbReference type="ARBA" id="ARBA00022525"/>
    </source>
</evidence>
<dbReference type="Proteomes" id="UP001367508">
    <property type="component" value="Unassembled WGS sequence"/>
</dbReference>
<proteinExistence type="inferred from homology"/>
<keyword evidence="5 6" id="KW-0732">Signal</keyword>
<evidence type="ECO:0000256" key="5">
    <source>
        <dbReference type="ARBA" id="ARBA00022729"/>
    </source>
</evidence>
<evidence type="ECO:0000313" key="7">
    <source>
        <dbReference type="EMBL" id="KAK7328620.1"/>
    </source>
</evidence>
<gene>
    <name evidence="7" type="ORF">VNO77_22733</name>
</gene>
<evidence type="ECO:0000256" key="2">
    <source>
        <dbReference type="ARBA" id="ARBA00005581"/>
    </source>
</evidence>
<comment type="similarity">
    <text evidence="2">Belongs to the plant self-incompatibility (S1) protein family.</text>
</comment>
<evidence type="ECO:0000256" key="6">
    <source>
        <dbReference type="SAM" id="SignalP"/>
    </source>
</evidence>
<organism evidence="7 8">
    <name type="scientific">Canavalia gladiata</name>
    <name type="common">Sword bean</name>
    <name type="synonym">Dolichos gladiatus</name>
    <dbReference type="NCBI Taxonomy" id="3824"/>
    <lineage>
        <taxon>Eukaryota</taxon>
        <taxon>Viridiplantae</taxon>
        <taxon>Streptophyta</taxon>
        <taxon>Embryophyta</taxon>
        <taxon>Tracheophyta</taxon>
        <taxon>Spermatophyta</taxon>
        <taxon>Magnoliopsida</taxon>
        <taxon>eudicotyledons</taxon>
        <taxon>Gunneridae</taxon>
        <taxon>Pentapetalae</taxon>
        <taxon>rosids</taxon>
        <taxon>fabids</taxon>
        <taxon>Fabales</taxon>
        <taxon>Fabaceae</taxon>
        <taxon>Papilionoideae</taxon>
        <taxon>50 kb inversion clade</taxon>
        <taxon>NPAAA clade</taxon>
        <taxon>indigoferoid/millettioid clade</taxon>
        <taxon>Phaseoleae</taxon>
        <taxon>Canavalia</taxon>
    </lineage>
</organism>
<sequence>MGADMQGSAKIVRLMSMLLVIELFTPLVSGTTQFCVKYKTGYGNNMTFHCQSKDEDLVKVSITHRVEYGSDYSNKVTATSLFYCELQRKSVKLYIFEDYSFGRDNVQCDALCEWLATVEGIGLKEQNGYWELVFYWLNRMISRNSICISC</sequence>
<comment type="caution">
    <text evidence="7">The sequence shown here is derived from an EMBL/GenBank/DDBJ whole genome shotgun (WGS) entry which is preliminary data.</text>
</comment>
<accession>A0AAN9L349</accession>
<dbReference type="GO" id="GO:0005576">
    <property type="term" value="C:extracellular region"/>
    <property type="evidence" value="ECO:0007669"/>
    <property type="project" value="UniProtKB-SubCell"/>
</dbReference>
<feature type="signal peptide" evidence="6">
    <location>
        <begin position="1"/>
        <end position="30"/>
    </location>
</feature>
<keyword evidence="4" id="KW-0964">Secreted</keyword>
<protein>
    <recommendedName>
        <fullName evidence="9">S-protein homolog</fullName>
    </recommendedName>
</protein>
<keyword evidence="8" id="KW-1185">Reference proteome</keyword>
<feature type="chain" id="PRO_5043027326" description="S-protein homolog" evidence="6">
    <location>
        <begin position="31"/>
        <end position="150"/>
    </location>
</feature>
<comment type="subcellular location">
    <subcellularLocation>
        <location evidence="1">Secreted</location>
    </subcellularLocation>
</comment>
<reference evidence="7 8" key="1">
    <citation type="submission" date="2024-01" db="EMBL/GenBank/DDBJ databases">
        <title>The genomes of 5 underutilized Papilionoideae crops provide insights into root nodulation and disease resistanc.</title>
        <authorList>
            <person name="Jiang F."/>
        </authorList>
    </citation>
    <scope>NUCLEOTIDE SEQUENCE [LARGE SCALE GENOMIC DNA]</scope>
    <source>
        <strain evidence="7">LVBAO_FW01</strain>
        <tissue evidence="7">Leaves</tissue>
    </source>
</reference>
<dbReference type="InterPro" id="IPR010264">
    <property type="entry name" value="Self-incomp_S1"/>
</dbReference>
<evidence type="ECO:0008006" key="9">
    <source>
        <dbReference type="Google" id="ProtNLM"/>
    </source>
</evidence>
<dbReference type="Pfam" id="PF05938">
    <property type="entry name" value="Self-incomp_S1"/>
    <property type="match status" value="1"/>
</dbReference>
<evidence type="ECO:0000256" key="1">
    <source>
        <dbReference type="ARBA" id="ARBA00004613"/>
    </source>
</evidence>
<name>A0AAN9L349_CANGL</name>
<dbReference type="EMBL" id="JAYMYQ010000005">
    <property type="protein sequence ID" value="KAK7328620.1"/>
    <property type="molecule type" value="Genomic_DNA"/>
</dbReference>
<evidence type="ECO:0000313" key="8">
    <source>
        <dbReference type="Proteomes" id="UP001367508"/>
    </source>
</evidence>